<proteinExistence type="predicted"/>
<comment type="caution">
    <text evidence="1">The sequence shown here is derived from an EMBL/GenBank/DDBJ whole genome shotgun (WGS) entry which is preliminary data.</text>
</comment>
<reference evidence="1 2" key="1">
    <citation type="journal article" date="2021" name="Nat. Commun.">
        <title>Genetic determinants of endophytism in the Arabidopsis root mycobiome.</title>
        <authorList>
            <person name="Mesny F."/>
            <person name="Miyauchi S."/>
            <person name="Thiergart T."/>
            <person name="Pickel B."/>
            <person name="Atanasova L."/>
            <person name="Karlsson M."/>
            <person name="Huettel B."/>
            <person name="Barry K.W."/>
            <person name="Haridas S."/>
            <person name="Chen C."/>
            <person name="Bauer D."/>
            <person name="Andreopoulos W."/>
            <person name="Pangilinan J."/>
            <person name="LaButti K."/>
            <person name="Riley R."/>
            <person name="Lipzen A."/>
            <person name="Clum A."/>
            <person name="Drula E."/>
            <person name="Henrissat B."/>
            <person name="Kohler A."/>
            <person name="Grigoriev I.V."/>
            <person name="Martin F.M."/>
            <person name="Hacquard S."/>
        </authorList>
    </citation>
    <scope>NUCLEOTIDE SEQUENCE [LARGE SCALE GENOMIC DNA]</scope>
    <source>
        <strain evidence="1 2">MPI-SDFR-AT-0079</strain>
    </source>
</reference>
<evidence type="ECO:0000313" key="1">
    <source>
        <dbReference type="EMBL" id="KAH6636543.1"/>
    </source>
</evidence>
<dbReference type="Proteomes" id="UP000724584">
    <property type="component" value="Unassembled WGS sequence"/>
</dbReference>
<gene>
    <name evidence="1" type="ORF">F5144DRAFT_619817</name>
</gene>
<accession>A0ACB7PBT2</accession>
<protein>
    <submittedName>
        <fullName evidence="1">Nucleolar complex-associated protein-domain-containing protein</fullName>
    </submittedName>
</protein>
<name>A0ACB7PBT2_9PEZI</name>
<keyword evidence="2" id="KW-1185">Reference proteome</keyword>
<organism evidence="1 2">
    <name type="scientific">Chaetomium tenue</name>
    <dbReference type="NCBI Taxonomy" id="1854479"/>
    <lineage>
        <taxon>Eukaryota</taxon>
        <taxon>Fungi</taxon>
        <taxon>Dikarya</taxon>
        <taxon>Ascomycota</taxon>
        <taxon>Pezizomycotina</taxon>
        <taxon>Sordariomycetes</taxon>
        <taxon>Sordariomycetidae</taxon>
        <taxon>Sordariales</taxon>
        <taxon>Chaetomiaceae</taxon>
        <taxon>Chaetomium</taxon>
    </lineage>
</organism>
<sequence>MSSRPSKRRRVTPPPEDGQDSGNGDVKVQKAFFKSASNWNLEQTYETKSKKAKKKEAKKNGNETGGRLPVKTAQGTWQVHDDAESVASDGDWLESEADDGGIDEEPEAVVPEAPKIPEREQILKAQEELAKIATQLNEDPEEYPGAFKSLARIGDSPIPAIQKLCIVTQMTVYKDVIPGYRIRPASEEAEKLSKDVKRLRTYEQALVSGYQGYIKTLARHASSTATGSRRLGQPVSSIAFTCACTLVNAVPHFNFRGELLRILVKKLSGRQVDENFNKCLKALETLFRDDEEGNASQEAVSLLSKMMKARDYRVDESVLNLFLHLRLLSEFSGKASQDSVSRPSDLPNGKKPKVKKEFRTKRERKLMKQQKEADKVMAHADAAVSHEEREKTQSEILKMVFANYFRILKARMPHLMGAVLEGLAKYAHLINQNFFGDLLEALKDLIRDSEFTEEGGVDGETNGNEEDDELSVIRDTSREALLCTVTAFALLEGQDAHNARSDLHLDLSFFITNLYRSLLSLSVNADVELGAKSLHLADPEDSSSGNPANRKTNKVNLQTTTVLLLRCLTGVLLPPWNIRSVPPLRLAAFTKQLMSVALQVPEKSSEAVLGVVHDVVHTHGRKINALWNTEERKGDGTYKPLAETIEGSNPFTTTIWEGELLRKHYCPKDGDVPGGDMWNSMTFPHRAIDYQRRRDGGSSVCQDSQRLTPGGHAARYKDAPGFMPPLAEPPEQGRRMGTQGLPLRRMLRRPSARGQRSLPLEPAELCRDGGNRPPWQRSCLRGRGFRKSIW</sequence>
<dbReference type="EMBL" id="JAGIZQ010000003">
    <property type="protein sequence ID" value="KAH6636543.1"/>
    <property type="molecule type" value="Genomic_DNA"/>
</dbReference>
<evidence type="ECO:0000313" key="2">
    <source>
        <dbReference type="Proteomes" id="UP000724584"/>
    </source>
</evidence>